<evidence type="ECO:0000313" key="1">
    <source>
        <dbReference type="EMBL" id="GMF28771.1"/>
    </source>
</evidence>
<sequence length="247" mass="26605">MVDEQEGGGADDDASRSEDVAIVSAAAVKRAARIKAGVYGDVELKPGGDGKSARVTQLRTAEGGGKLPTDGSVGPDEGAHVGGAAGYVCTIQRGQCWVAPVWTLRVAKRTVRMTVDAEDSTTGIFLPKSNSKQHLLVAPTVDTVRNGLVHVAVLNVEGKREKVPAREALGTWIPTDDTMGLLEMNGELQRIRVAEWVATLNKEAAKPQKEEDTLDIGEMEPADRDLVVELLRQFAEIVEKKRCRKRV</sequence>
<accession>A0A9W6U9C1</accession>
<gene>
    <name evidence="1" type="ORF">Pfra01_000602500</name>
</gene>
<protein>
    <submittedName>
        <fullName evidence="1">Unnamed protein product</fullName>
    </submittedName>
</protein>
<dbReference type="Proteomes" id="UP001165121">
    <property type="component" value="Unassembled WGS sequence"/>
</dbReference>
<dbReference type="EMBL" id="BSXT01000497">
    <property type="protein sequence ID" value="GMF28771.1"/>
    <property type="molecule type" value="Genomic_DNA"/>
</dbReference>
<keyword evidence="2" id="KW-1185">Reference proteome</keyword>
<reference evidence="1" key="1">
    <citation type="submission" date="2023-04" db="EMBL/GenBank/DDBJ databases">
        <title>Phytophthora fragariaefolia NBRC 109709.</title>
        <authorList>
            <person name="Ichikawa N."/>
            <person name="Sato H."/>
            <person name="Tonouchi N."/>
        </authorList>
    </citation>
    <scope>NUCLEOTIDE SEQUENCE</scope>
    <source>
        <strain evidence="1">NBRC 109709</strain>
    </source>
</reference>
<comment type="caution">
    <text evidence="1">The sequence shown here is derived from an EMBL/GenBank/DDBJ whole genome shotgun (WGS) entry which is preliminary data.</text>
</comment>
<proteinExistence type="predicted"/>
<organism evidence="1 2">
    <name type="scientific">Phytophthora fragariaefolia</name>
    <dbReference type="NCBI Taxonomy" id="1490495"/>
    <lineage>
        <taxon>Eukaryota</taxon>
        <taxon>Sar</taxon>
        <taxon>Stramenopiles</taxon>
        <taxon>Oomycota</taxon>
        <taxon>Peronosporomycetes</taxon>
        <taxon>Peronosporales</taxon>
        <taxon>Peronosporaceae</taxon>
        <taxon>Phytophthora</taxon>
    </lineage>
</organism>
<name>A0A9W6U9C1_9STRA</name>
<evidence type="ECO:0000313" key="2">
    <source>
        <dbReference type="Proteomes" id="UP001165121"/>
    </source>
</evidence>
<dbReference type="AlphaFoldDB" id="A0A9W6U9C1"/>